<name>A0A1G7JAX6_9FLAO</name>
<accession>A0A1G7JAX6</accession>
<feature type="transmembrane region" description="Helical" evidence="1">
    <location>
        <begin position="213"/>
        <end position="232"/>
    </location>
</feature>
<dbReference type="AlphaFoldDB" id="A0A1G7JAX6"/>
<dbReference type="OrthoDB" id="1236004at2"/>
<keyword evidence="1" id="KW-0812">Transmembrane</keyword>
<feature type="transmembrane region" description="Helical" evidence="1">
    <location>
        <begin position="90"/>
        <end position="112"/>
    </location>
</feature>
<reference evidence="3" key="1">
    <citation type="submission" date="2016-10" db="EMBL/GenBank/DDBJ databases">
        <authorList>
            <person name="Varghese N."/>
            <person name="Submissions S."/>
        </authorList>
    </citation>
    <scope>NUCLEOTIDE SEQUENCE [LARGE SCALE GENOMIC DNA]</scope>
    <source>
        <strain evidence="3">DSM 19684</strain>
    </source>
</reference>
<feature type="transmembrane region" description="Helical" evidence="1">
    <location>
        <begin position="6"/>
        <end position="31"/>
    </location>
</feature>
<keyword evidence="1" id="KW-0472">Membrane</keyword>
<dbReference type="EMBL" id="FNBH01000001">
    <property type="protein sequence ID" value="SDF22090.1"/>
    <property type="molecule type" value="Genomic_DNA"/>
</dbReference>
<sequence>MKVNLFFKIIFVTLFAIVVNIFIYFAFGSVYSAPLLNIDSFKEQYESGVYQYRWLSTSLLIYIYNFLESLPFRIRLKMDFWDKNAQPNMFFAYAFLNTFFLISANIVLLLITETKYFVANQSEKIFVITLSTLSIGLSQFVLVPYDCSSYFFLFVFALIFLKYLKNKRLILLLVLISILMISTLNRESSALSLSFAAVFLYNKYGLNKKSWLPMVYLVIGFLATYIGVRLAVDSFEIRNENFFVGNVTQTRSLFGILFWIVFFVFSLLVSNNRQTTRNILIFHLFSLPYIIMCFYTGALYEIRLYIPIFLSCLMISKLSIDKIKIN</sequence>
<dbReference type="RefSeq" id="WP_089872421.1">
    <property type="nucleotide sequence ID" value="NZ_FNBH01000001.1"/>
</dbReference>
<evidence type="ECO:0000256" key="1">
    <source>
        <dbReference type="SAM" id="Phobius"/>
    </source>
</evidence>
<proteinExistence type="predicted"/>
<feature type="transmembrane region" description="Helical" evidence="1">
    <location>
        <begin position="279"/>
        <end position="298"/>
    </location>
</feature>
<feature type="transmembrane region" description="Helical" evidence="1">
    <location>
        <begin position="252"/>
        <end position="270"/>
    </location>
</feature>
<organism evidence="2 3">
    <name type="scientific">Epilithonimonas hungarica</name>
    <dbReference type="NCBI Taxonomy" id="454006"/>
    <lineage>
        <taxon>Bacteria</taxon>
        <taxon>Pseudomonadati</taxon>
        <taxon>Bacteroidota</taxon>
        <taxon>Flavobacteriia</taxon>
        <taxon>Flavobacteriales</taxon>
        <taxon>Weeksellaceae</taxon>
        <taxon>Chryseobacterium group</taxon>
        <taxon>Epilithonimonas</taxon>
    </lineage>
</organism>
<dbReference type="STRING" id="454006.SAMN05421825_1332"/>
<gene>
    <name evidence="2" type="ORF">SAMN05421825_1332</name>
</gene>
<keyword evidence="3" id="KW-1185">Reference proteome</keyword>
<feature type="transmembrane region" description="Helical" evidence="1">
    <location>
        <begin position="148"/>
        <end position="164"/>
    </location>
</feature>
<evidence type="ECO:0008006" key="4">
    <source>
        <dbReference type="Google" id="ProtNLM"/>
    </source>
</evidence>
<feature type="transmembrane region" description="Helical" evidence="1">
    <location>
        <begin position="52"/>
        <end position="70"/>
    </location>
</feature>
<evidence type="ECO:0000313" key="2">
    <source>
        <dbReference type="EMBL" id="SDF22090.1"/>
    </source>
</evidence>
<keyword evidence="1" id="KW-1133">Transmembrane helix</keyword>
<evidence type="ECO:0000313" key="3">
    <source>
        <dbReference type="Proteomes" id="UP000199203"/>
    </source>
</evidence>
<dbReference type="Proteomes" id="UP000199203">
    <property type="component" value="Unassembled WGS sequence"/>
</dbReference>
<feature type="transmembrane region" description="Helical" evidence="1">
    <location>
        <begin position="169"/>
        <end position="184"/>
    </location>
</feature>
<protein>
    <recommendedName>
        <fullName evidence="4">EpsG family protein</fullName>
    </recommendedName>
</protein>